<dbReference type="Pfam" id="PF08031">
    <property type="entry name" value="BBE"/>
    <property type="match status" value="1"/>
</dbReference>
<keyword evidence="3" id="KW-0274">FAD</keyword>
<dbReference type="SUPFAM" id="SSF55103">
    <property type="entry name" value="FAD-linked oxidases, C-terminal domain"/>
    <property type="match status" value="1"/>
</dbReference>
<dbReference type="GO" id="GO:0071949">
    <property type="term" value="F:FAD binding"/>
    <property type="evidence" value="ECO:0007669"/>
    <property type="project" value="InterPro"/>
</dbReference>
<dbReference type="InterPro" id="IPR036318">
    <property type="entry name" value="FAD-bd_PCMH-like_sf"/>
</dbReference>
<accession>A0A0D0CIE6</accession>
<dbReference type="PANTHER" id="PTHR13878">
    <property type="entry name" value="GULONOLACTONE OXIDASE"/>
    <property type="match status" value="1"/>
</dbReference>
<dbReference type="Pfam" id="PF01565">
    <property type="entry name" value="FAD_binding_4"/>
    <property type="match status" value="1"/>
</dbReference>
<keyword evidence="2" id="KW-0285">Flavoprotein</keyword>
<dbReference type="SUPFAM" id="SSF56176">
    <property type="entry name" value="FAD-binding/transporter-associated domain-like"/>
    <property type="match status" value="1"/>
</dbReference>
<feature type="domain" description="FAD-binding PCMH-type" evidence="5">
    <location>
        <begin position="115"/>
        <end position="291"/>
    </location>
</feature>
<dbReference type="PROSITE" id="PS51387">
    <property type="entry name" value="FAD_PCMH"/>
    <property type="match status" value="1"/>
</dbReference>
<evidence type="ECO:0000313" key="6">
    <source>
        <dbReference type="EMBL" id="KIK58057.1"/>
    </source>
</evidence>
<evidence type="ECO:0000259" key="5">
    <source>
        <dbReference type="PROSITE" id="PS51387"/>
    </source>
</evidence>
<dbReference type="InterPro" id="IPR016166">
    <property type="entry name" value="FAD-bd_PCMH"/>
</dbReference>
<dbReference type="Gene3D" id="3.30.465.10">
    <property type="match status" value="2"/>
</dbReference>
<evidence type="ECO:0000256" key="1">
    <source>
        <dbReference type="ARBA" id="ARBA00005466"/>
    </source>
</evidence>
<reference evidence="6 7" key="1">
    <citation type="submission" date="2014-04" db="EMBL/GenBank/DDBJ databases">
        <title>Evolutionary Origins and Diversification of the Mycorrhizal Mutualists.</title>
        <authorList>
            <consortium name="DOE Joint Genome Institute"/>
            <consortium name="Mycorrhizal Genomics Consortium"/>
            <person name="Kohler A."/>
            <person name="Kuo A."/>
            <person name="Nagy L.G."/>
            <person name="Floudas D."/>
            <person name="Copeland A."/>
            <person name="Barry K.W."/>
            <person name="Cichocki N."/>
            <person name="Veneault-Fourrey C."/>
            <person name="LaButti K."/>
            <person name="Lindquist E.A."/>
            <person name="Lipzen A."/>
            <person name="Lundell T."/>
            <person name="Morin E."/>
            <person name="Murat C."/>
            <person name="Riley R."/>
            <person name="Ohm R."/>
            <person name="Sun H."/>
            <person name="Tunlid A."/>
            <person name="Henrissat B."/>
            <person name="Grigoriev I.V."/>
            <person name="Hibbett D.S."/>
            <person name="Martin F."/>
        </authorList>
    </citation>
    <scope>NUCLEOTIDE SEQUENCE [LARGE SCALE GENOMIC DNA]</scope>
    <source>
        <strain evidence="6 7">FD-317 M1</strain>
    </source>
</reference>
<evidence type="ECO:0000256" key="3">
    <source>
        <dbReference type="ARBA" id="ARBA00022827"/>
    </source>
</evidence>
<dbReference type="InterPro" id="IPR016169">
    <property type="entry name" value="FAD-bd_PCMH_sub2"/>
</dbReference>
<keyword evidence="4" id="KW-0560">Oxidoreductase</keyword>
<evidence type="ECO:0000256" key="2">
    <source>
        <dbReference type="ARBA" id="ARBA00022630"/>
    </source>
</evidence>
<proteinExistence type="inferred from homology"/>
<dbReference type="EMBL" id="KN834787">
    <property type="protein sequence ID" value="KIK58057.1"/>
    <property type="molecule type" value="Genomic_DNA"/>
</dbReference>
<dbReference type="Proteomes" id="UP000053593">
    <property type="component" value="Unassembled WGS sequence"/>
</dbReference>
<gene>
    <name evidence="6" type="ORF">GYMLUDRAFT_171811</name>
</gene>
<dbReference type="OrthoDB" id="9983560at2759"/>
<dbReference type="PANTHER" id="PTHR13878:SF91">
    <property type="entry name" value="FAD BINDING DOMAIN PROTEIN (AFU_ORTHOLOGUE AFUA_6G12070)-RELATED"/>
    <property type="match status" value="1"/>
</dbReference>
<protein>
    <recommendedName>
        <fullName evidence="5">FAD-binding PCMH-type domain-containing protein</fullName>
    </recommendedName>
</protein>
<dbReference type="InterPro" id="IPR050432">
    <property type="entry name" value="FAD-linked_Oxidoreductases_BP"/>
</dbReference>
<name>A0A0D0CIE6_9AGAR</name>
<comment type="similarity">
    <text evidence="1">Belongs to the oxygen-dependent FAD-linked oxidoreductase family.</text>
</comment>
<evidence type="ECO:0000256" key="4">
    <source>
        <dbReference type="ARBA" id="ARBA00023002"/>
    </source>
</evidence>
<dbReference type="InterPro" id="IPR016164">
    <property type="entry name" value="FAD-linked_Oxase-like_C"/>
</dbReference>
<sequence>MTALLDYLQGNTDVGTPTLSVKDCKLLPGDHAWPKKDVWNAFNSSVDGRLIKTIPIGAACHTDGFDEEKCQFVRDHWREPELHLPSSSSVMDFIFANKSCDPFTDKEDQCVIGAYVQYSVNVTRPEHVMKTIEFVKNHDIRFVVRNTGHDYMGRSTGTGAVSVWMYHSQGMEWVDEYTSKTYSGPAVKVQAGVMGYQIAEEAKKRGLVVVVGECPTVGFAGGYVQGGGHSFITNLYGLAADQTLSFEVITTDGRLVTASPTENKDLYWALSGGGGGTYGVVWSVTIRAFPDLGATAAYLSFNSQGLSRQDWWSILSAWQRGTPNFTDQGIFVSTAYNFEWFQMAPLFAPNHTVESVTELMKPILSLLESNQYNIKYHFSIEYHQKTPVSSQEMNNMISEFQFGGRLLPRSLWESEEGFEAFMETVKVILEAGCDFIWDVALRPTLAIAGYPDNAVHPAWRNAERMFNPTVFLDYRASIDTVIKNQDRISQVYDEPLRQLTPEGGGAYMNEADYTEPDWKDAFYGSNYDRLLAIKDKWDPDQILYGSIAVGGDRWQERKDGRLCRSKSSS</sequence>
<organism evidence="6 7">
    <name type="scientific">Collybiopsis luxurians FD-317 M1</name>
    <dbReference type="NCBI Taxonomy" id="944289"/>
    <lineage>
        <taxon>Eukaryota</taxon>
        <taxon>Fungi</taxon>
        <taxon>Dikarya</taxon>
        <taxon>Basidiomycota</taxon>
        <taxon>Agaricomycotina</taxon>
        <taxon>Agaricomycetes</taxon>
        <taxon>Agaricomycetidae</taxon>
        <taxon>Agaricales</taxon>
        <taxon>Marasmiineae</taxon>
        <taxon>Omphalotaceae</taxon>
        <taxon>Collybiopsis</taxon>
        <taxon>Collybiopsis luxurians</taxon>
    </lineage>
</organism>
<dbReference type="GO" id="GO:0016491">
    <property type="term" value="F:oxidoreductase activity"/>
    <property type="evidence" value="ECO:0007669"/>
    <property type="project" value="UniProtKB-KW"/>
</dbReference>
<dbReference type="AlphaFoldDB" id="A0A0D0CIE6"/>
<dbReference type="HOGENOM" id="CLU_018354_4_2_1"/>
<dbReference type="InterPro" id="IPR006094">
    <property type="entry name" value="Oxid_FAD_bind_N"/>
</dbReference>
<dbReference type="InterPro" id="IPR012951">
    <property type="entry name" value="BBE"/>
</dbReference>
<keyword evidence="7" id="KW-1185">Reference proteome</keyword>
<evidence type="ECO:0000313" key="7">
    <source>
        <dbReference type="Proteomes" id="UP000053593"/>
    </source>
</evidence>